<evidence type="ECO:0000259" key="6">
    <source>
        <dbReference type="Pfam" id="PF00403"/>
    </source>
</evidence>
<dbReference type="InterPro" id="IPR036163">
    <property type="entry name" value="HMA_dom_sf"/>
</dbReference>
<keyword evidence="3" id="KW-0449">Lipoprotein</keyword>
<dbReference type="GO" id="GO:0046872">
    <property type="term" value="F:metal ion binding"/>
    <property type="evidence" value="ECO:0007669"/>
    <property type="project" value="UniProtKB-KW"/>
</dbReference>
<keyword evidence="1" id="KW-0488">Methylation</keyword>
<dbReference type="SUPFAM" id="SSF55008">
    <property type="entry name" value="HMA, heavy metal-associated domain"/>
    <property type="match status" value="1"/>
</dbReference>
<dbReference type="Gene3D" id="3.30.70.100">
    <property type="match status" value="1"/>
</dbReference>
<keyword evidence="4" id="KW-0636">Prenylation</keyword>
<evidence type="ECO:0000256" key="3">
    <source>
        <dbReference type="ARBA" id="ARBA00023288"/>
    </source>
</evidence>
<evidence type="ECO:0000313" key="7">
    <source>
        <dbReference type="EMBL" id="CAL4977137.1"/>
    </source>
</evidence>
<organism evidence="7 8">
    <name type="scientific">Urochloa decumbens</name>
    <dbReference type="NCBI Taxonomy" id="240449"/>
    <lineage>
        <taxon>Eukaryota</taxon>
        <taxon>Viridiplantae</taxon>
        <taxon>Streptophyta</taxon>
        <taxon>Embryophyta</taxon>
        <taxon>Tracheophyta</taxon>
        <taxon>Spermatophyta</taxon>
        <taxon>Magnoliopsida</taxon>
        <taxon>Liliopsida</taxon>
        <taxon>Poales</taxon>
        <taxon>Poaceae</taxon>
        <taxon>PACMAD clade</taxon>
        <taxon>Panicoideae</taxon>
        <taxon>Panicodae</taxon>
        <taxon>Paniceae</taxon>
        <taxon>Melinidinae</taxon>
        <taxon>Urochloa</taxon>
    </lineage>
</organism>
<dbReference type="InterPro" id="IPR006121">
    <property type="entry name" value="HMA_dom"/>
</dbReference>
<dbReference type="EMBL" id="OZ075130">
    <property type="protein sequence ID" value="CAL4977137.1"/>
    <property type="molecule type" value="Genomic_DNA"/>
</dbReference>
<evidence type="ECO:0000256" key="5">
    <source>
        <dbReference type="ARBA" id="ARBA00024045"/>
    </source>
</evidence>
<evidence type="ECO:0000256" key="4">
    <source>
        <dbReference type="ARBA" id="ARBA00023289"/>
    </source>
</evidence>
<evidence type="ECO:0000313" key="8">
    <source>
        <dbReference type="Proteomes" id="UP001497457"/>
    </source>
</evidence>
<evidence type="ECO:0000256" key="1">
    <source>
        <dbReference type="ARBA" id="ARBA00022481"/>
    </source>
</evidence>
<name>A0ABC9AE82_9POAL</name>
<dbReference type="Proteomes" id="UP001497457">
    <property type="component" value="Chromosome 20rd"/>
</dbReference>
<accession>A0ABC9AE82</accession>
<proteinExistence type="inferred from homology"/>
<dbReference type="InterPro" id="IPR051863">
    <property type="entry name" value="HIPP"/>
</dbReference>
<evidence type="ECO:0000256" key="2">
    <source>
        <dbReference type="ARBA" id="ARBA00022723"/>
    </source>
</evidence>
<dbReference type="PANTHER" id="PTHR45811">
    <property type="entry name" value="COPPER TRANSPORT PROTEIN FAMILY-RELATED"/>
    <property type="match status" value="1"/>
</dbReference>
<keyword evidence="2" id="KW-0479">Metal-binding</keyword>
<dbReference type="Pfam" id="PF00403">
    <property type="entry name" value="HMA"/>
    <property type="match status" value="1"/>
</dbReference>
<comment type="similarity">
    <text evidence="5">Belongs to the HIPP family.</text>
</comment>
<dbReference type="AlphaFoldDB" id="A0ABC9AE82"/>
<reference evidence="7 8" key="2">
    <citation type="submission" date="2024-10" db="EMBL/GenBank/DDBJ databases">
        <authorList>
            <person name="Ryan C."/>
        </authorList>
    </citation>
    <scope>NUCLEOTIDE SEQUENCE [LARGE SCALE GENOMIC DNA]</scope>
</reference>
<feature type="domain" description="HMA" evidence="6">
    <location>
        <begin position="52"/>
        <end position="98"/>
    </location>
</feature>
<reference evidence="8" key="1">
    <citation type="submission" date="2024-06" db="EMBL/GenBank/DDBJ databases">
        <authorList>
            <person name="Ryan C."/>
        </authorList>
    </citation>
    <scope>NUCLEOTIDE SEQUENCE [LARGE SCALE GENOMIC DNA]</scope>
</reference>
<dbReference type="PANTHER" id="PTHR45811:SF37">
    <property type="entry name" value="HMA DOMAIN-CONTAINING PROTEIN"/>
    <property type="match status" value="1"/>
</dbReference>
<sequence length="204" mass="22460">MKRSELSLHNIQFQQQSTLLRARKDPKFASTKGCHHQLAMSKKIVIKADLVGQACMSDILTVVATFQGIKSMEVDAEKCTLTVTGAVDAVRIAQKLKKKCFAATILSVADDKPKPPEPPKDPCKEACEKLCKERCDKISCCKECKEKCEKACKERCEKRCKAWIEGGSCSCSRCRPSPGFCYTPSYPYCGCGRGCGSWPGPFGC</sequence>
<gene>
    <name evidence="7" type="ORF">URODEC1_LOCUS54015</name>
</gene>
<protein>
    <recommendedName>
        <fullName evidence="6">HMA domain-containing protein</fullName>
    </recommendedName>
</protein>
<keyword evidence="8" id="KW-1185">Reference proteome</keyword>